<name>A0A4C1V5M5_EUMVA</name>
<protein>
    <submittedName>
        <fullName evidence="2">Uncharacterized protein</fullName>
    </submittedName>
</protein>
<proteinExistence type="predicted"/>
<feature type="compositionally biased region" description="Basic residues" evidence="1">
    <location>
        <begin position="7"/>
        <end position="17"/>
    </location>
</feature>
<dbReference type="Proteomes" id="UP000299102">
    <property type="component" value="Unassembled WGS sequence"/>
</dbReference>
<comment type="caution">
    <text evidence="2">The sequence shown here is derived from an EMBL/GenBank/DDBJ whole genome shotgun (WGS) entry which is preliminary data.</text>
</comment>
<evidence type="ECO:0000256" key="1">
    <source>
        <dbReference type="SAM" id="MobiDB-lite"/>
    </source>
</evidence>
<reference evidence="2 3" key="1">
    <citation type="journal article" date="2019" name="Commun. Biol.">
        <title>The bagworm genome reveals a unique fibroin gene that provides high tensile strength.</title>
        <authorList>
            <person name="Kono N."/>
            <person name="Nakamura H."/>
            <person name="Ohtoshi R."/>
            <person name="Tomita M."/>
            <person name="Numata K."/>
            <person name="Arakawa K."/>
        </authorList>
    </citation>
    <scope>NUCLEOTIDE SEQUENCE [LARGE SCALE GENOMIC DNA]</scope>
</reference>
<evidence type="ECO:0000313" key="2">
    <source>
        <dbReference type="EMBL" id="GBP33572.1"/>
    </source>
</evidence>
<gene>
    <name evidence="2" type="ORF">EVAR_28728_1</name>
</gene>
<dbReference type="EMBL" id="BGZK01000275">
    <property type="protein sequence ID" value="GBP33572.1"/>
    <property type="molecule type" value="Genomic_DNA"/>
</dbReference>
<organism evidence="2 3">
    <name type="scientific">Eumeta variegata</name>
    <name type="common">Bagworm moth</name>
    <name type="synonym">Eumeta japonica</name>
    <dbReference type="NCBI Taxonomy" id="151549"/>
    <lineage>
        <taxon>Eukaryota</taxon>
        <taxon>Metazoa</taxon>
        <taxon>Ecdysozoa</taxon>
        <taxon>Arthropoda</taxon>
        <taxon>Hexapoda</taxon>
        <taxon>Insecta</taxon>
        <taxon>Pterygota</taxon>
        <taxon>Neoptera</taxon>
        <taxon>Endopterygota</taxon>
        <taxon>Lepidoptera</taxon>
        <taxon>Glossata</taxon>
        <taxon>Ditrysia</taxon>
        <taxon>Tineoidea</taxon>
        <taxon>Psychidae</taxon>
        <taxon>Oiketicinae</taxon>
        <taxon>Eumeta</taxon>
    </lineage>
</organism>
<evidence type="ECO:0000313" key="3">
    <source>
        <dbReference type="Proteomes" id="UP000299102"/>
    </source>
</evidence>
<accession>A0A4C1V5M5</accession>
<sequence length="128" mass="14189">MFVGVARRSRRPARPAPRRPTIATYGMKNKMRSAQLKVFINRVNDVAVRRATSCRVNLNVVKCTHGTAIAREALPGIFPGSFILSGGDKFPYRGIGSSRLDCGDEIRHLTRLVPRETKRGLENSVLAL</sequence>
<dbReference type="AlphaFoldDB" id="A0A4C1V5M5"/>
<feature type="region of interest" description="Disordered" evidence="1">
    <location>
        <begin position="1"/>
        <end position="20"/>
    </location>
</feature>
<keyword evidence="3" id="KW-1185">Reference proteome</keyword>